<evidence type="ECO:0008006" key="3">
    <source>
        <dbReference type="Google" id="ProtNLM"/>
    </source>
</evidence>
<evidence type="ECO:0000313" key="2">
    <source>
        <dbReference type="Proteomes" id="UP000298030"/>
    </source>
</evidence>
<dbReference type="InterPro" id="IPR032675">
    <property type="entry name" value="LRR_dom_sf"/>
</dbReference>
<dbReference type="Gene3D" id="3.80.10.10">
    <property type="entry name" value="Ribonuclease Inhibitor"/>
    <property type="match status" value="1"/>
</dbReference>
<organism evidence="1 2">
    <name type="scientific">Coprinellus micaceus</name>
    <name type="common">Glistening ink-cap mushroom</name>
    <name type="synonym">Coprinus micaceus</name>
    <dbReference type="NCBI Taxonomy" id="71717"/>
    <lineage>
        <taxon>Eukaryota</taxon>
        <taxon>Fungi</taxon>
        <taxon>Dikarya</taxon>
        <taxon>Basidiomycota</taxon>
        <taxon>Agaricomycotina</taxon>
        <taxon>Agaricomycetes</taxon>
        <taxon>Agaricomycetidae</taxon>
        <taxon>Agaricales</taxon>
        <taxon>Agaricineae</taxon>
        <taxon>Psathyrellaceae</taxon>
        <taxon>Coprinellus</taxon>
    </lineage>
</organism>
<reference evidence="1 2" key="1">
    <citation type="journal article" date="2019" name="Nat. Ecol. Evol.">
        <title>Megaphylogeny resolves global patterns of mushroom evolution.</title>
        <authorList>
            <person name="Varga T."/>
            <person name="Krizsan K."/>
            <person name="Foldi C."/>
            <person name="Dima B."/>
            <person name="Sanchez-Garcia M."/>
            <person name="Sanchez-Ramirez S."/>
            <person name="Szollosi G.J."/>
            <person name="Szarkandi J.G."/>
            <person name="Papp V."/>
            <person name="Albert L."/>
            <person name="Andreopoulos W."/>
            <person name="Angelini C."/>
            <person name="Antonin V."/>
            <person name="Barry K.W."/>
            <person name="Bougher N.L."/>
            <person name="Buchanan P."/>
            <person name="Buyck B."/>
            <person name="Bense V."/>
            <person name="Catcheside P."/>
            <person name="Chovatia M."/>
            <person name="Cooper J."/>
            <person name="Damon W."/>
            <person name="Desjardin D."/>
            <person name="Finy P."/>
            <person name="Geml J."/>
            <person name="Haridas S."/>
            <person name="Hughes K."/>
            <person name="Justo A."/>
            <person name="Karasinski D."/>
            <person name="Kautmanova I."/>
            <person name="Kiss B."/>
            <person name="Kocsube S."/>
            <person name="Kotiranta H."/>
            <person name="LaButti K.M."/>
            <person name="Lechner B.E."/>
            <person name="Liimatainen K."/>
            <person name="Lipzen A."/>
            <person name="Lukacs Z."/>
            <person name="Mihaltcheva S."/>
            <person name="Morgado L.N."/>
            <person name="Niskanen T."/>
            <person name="Noordeloos M.E."/>
            <person name="Ohm R.A."/>
            <person name="Ortiz-Santana B."/>
            <person name="Ovrebo C."/>
            <person name="Racz N."/>
            <person name="Riley R."/>
            <person name="Savchenko A."/>
            <person name="Shiryaev A."/>
            <person name="Soop K."/>
            <person name="Spirin V."/>
            <person name="Szebenyi C."/>
            <person name="Tomsovsky M."/>
            <person name="Tulloss R.E."/>
            <person name="Uehling J."/>
            <person name="Grigoriev I.V."/>
            <person name="Vagvolgyi C."/>
            <person name="Papp T."/>
            <person name="Martin F.M."/>
            <person name="Miettinen O."/>
            <person name="Hibbett D.S."/>
            <person name="Nagy L.G."/>
        </authorList>
    </citation>
    <scope>NUCLEOTIDE SEQUENCE [LARGE SCALE GENOMIC DNA]</scope>
    <source>
        <strain evidence="1 2">FP101781</strain>
    </source>
</reference>
<dbReference type="SUPFAM" id="SSF52047">
    <property type="entry name" value="RNI-like"/>
    <property type="match status" value="1"/>
</dbReference>
<gene>
    <name evidence="1" type="ORF">FA13DRAFT_113207</name>
</gene>
<protein>
    <recommendedName>
        <fullName evidence="3">F-box domain-containing protein</fullName>
    </recommendedName>
</protein>
<evidence type="ECO:0000313" key="1">
    <source>
        <dbReference type="EMBL" id="TEB33813.1"/>
    </source>
</evidence>
<dbReference type="EMBL" id="QPFP01000011">
    <property type="protein sequence ID" value="TEB33813.1"/>
    <property type="molecule type" value="Genomic_DNA"/>
</dbReference>
<sequence length="232" mass="26640">MSYYGANRPDEANIGYPPFFHTVKFPNLRQLRLDGCNMHFDNHILWPPGSFERFSSILRSLRHLTTLSLNLYSAEPLALRKLFGATEKVSTLDVSLYLNFEHLFDALTSSGLGQAPLLPDLDTLILDIGVTRVLDDGGDEEEVLQGDVFANFLESRMRCAPERRKLRKLVVYTTAEHEGQVEDEIPFIRAIQEYANYGLVLERYVEPSWSDQAWLRRDPKLADWPEAITFMD</sequence>
<dbReference type="Proteomes" id="UP000298030">
    <property type="component" value="Unassembled WGS sequence"/>
</dbReference>
<comment type="caution">
    <text evidence="1">The sequence shown here is derived from an EMBL/GenBank/DDBJ whole genome shotgun (WGS) entry which is preliminary data.</text>
</comment>
<keyword evidence="2" id="KW-1185">Reference proteome</keyword>
<dbReference type="AlphaFoldDB" id="A0A4Y7TI25"/>
<accession>A0A4Y7TI25</accession>
<proteinExistence type="predicted"/>
<name>A0A4Y7TI25_COPMI</name>